<dbReference type="Proteomes" id="UP001596409">
    <property type="component" value="Unassembled WGS sequence"/>
</dbReference>
<name>A0ABW2EA50_9ACTN</name>
<proteinExistence type="predicted"/>
<keyword evidence="2" id="KW-1185">Reference proteome</keyword>
<sequence>MRTRIGDPVDRHALRRIGGPDGDIAGGLVFAPARDLGEWRQVEDELTEAFLLSREAMAVEAPVVYLLRSPAILGRSGPLDSAVAAGLVGGARALAFEGRRRGRYATVIGVDGDEPPDRVAEAVTFALTTRAAAGQVVMLGHEHLGAMLP</sequence>
<organism evidence="1 2">
    <name type="scientific">Streptomyces viridiviolaceus</name>
    <dbReference type="NCBI Taxonomy" id="68282"/>
    <lineage>
        <taxon>Bacteria</taxon>
        <taxon>Bacillati</taxon>
        <taxon>Actinomycetota</taxon>
        <taxon>Actinomycetes</taxon>
        <taxon>Kitasatosporales</taxon>
        <taxon>Streptomycetaceae</taxon>
        <taxon>Streptomyces</taxon>
    </lineage>
</organism>
<comment type="caution">
    <text evidence="1">The sequence shown here is derived from an EMBL/GenBank/DDBJ whole genome shotgun (WGS) entry which is preliminary data.</text>
</comment>
<dbReference type="RefSeq" id="WP_189880147.1">
    <property type="nucleotide sequence ID" value="NZ_BMWA01000039.1"/>
</dbReference>
<evidence type="ECO:0000313" key="2">
    <source>
        <dbReference type="Proteomes" id="UP001596409"/>
    </source>
</evidence>
<dbReference type="EMBL" id="JBHSYM010000086">
    <property type="protein sequence ID" value="MFC7017065.1"/>
    <property type="molecule type" value="Genomic_DNA"/>
</dbReference>
<reference evidence="2" key="1">
    <citation type="journal article" date="2019" name="Int. J. Syst. Evol. Microbiol.">
        <title>The Global Catalogue of Microorganisms (GCM) 10K type strain sequencing project: providing services to taxonomists for standard genome sequencing and annotation.</title>
        <authorList>
            <consortium name="The Broad Institute Genomics Platform"/>
            <consortium name="The Broad Institute Genome Sequencing Center for Infectious Disease"/>
            <person name="Wu L."/>
            <person name="Ma J."/>
        </authorList>
    </citation>
    <scope>NUCLEOTIDE SEQUENCE [LARGE SCALE GENOMIC DNA]</scope>
    <source>
        <strain evidence="2">JCM 4855</strain>
    </source>
</reference>
<gene>
    <name evidence="1" type="ORF">ACFQMH_36355</name>
</gene>
<protein>
    <submittedName>
        <fullName evidence="1">Uncharacterized protein</fullName>
    </submittedName>
</protein>
<evidence type="ECO:0000313" key="1">
    <source>
        <dbReference type="EMBL" id="MFC7017065.1"/>
    </source>
</evidence>
<dbReference type="Gene3D" id="3.40.50.720">
    <property type="entry name" value="NAD(P)-binding Rossmann-like Domain"/>
    <property type="match status" value="1"/>
</dbReference>
<accession>A0ABW2EA50</accession>